<feature type="domain" description="Tyr recombinase" evidence="2">
    <location>
        <begin position="47"/>
        <end position="134"/>
    </location>
</feature>
<dbReference type="Proteomes" id="UP001501586">
    <property type="component" value="Unassembled WGS sequence"/>
</dbReference>
<evidence type="ECO:0000256" key="1">
    <source>
        <dbReference type="ARBA" id="ARBA00023172"/>
    </source>
</evidence>
<organism evidence="3 4">
    <name type="scientific">Brevibacterium daeguense</name>
    <dbReference type="NCBI Taxonomy" id="909936"/>
    <lineage>
        <taxon>Bacteria</taxon>
        <taxon>Bacillati</taxon>
        <taxon>Actinomycetota</taxon>
        <taxon>Actinomycetes</taxon>
        <taxon>Micrococcales</taxon>
        <taxon>Brevibacteriaceae</taxon>
        <taxon>Brevibacterium</taxon>
    </lineage>
</organism>
<evidence type="ECO:0000313" key="4">
    <source>
        <dbReference type="Proteomes" id="UP001501586"/>
    </source>
</evidence>
<dbReference type="EMBL" id="BAABAZ010000006">
    <property type="protein sequence ID" value="GAA4284831.1"/>
    <property type="molecule type" value="Genomic_DNA"/>
</dbReference>
<dbReference type="SUPFAM" id="SSF56349">
    <property type="entry name" value="DNA breaking-rejoining enzymes"/>
    <property type="match status" value="1"/>
</dbReference>
<reference evidence="4" key="1">
    <citation type="journal article" date="2019" name="Int. J. Syst. Evol. Microbiol.">
        <title>The Global Catalogue of Microorganisms (GCM) 10K type strain sequencing project: providing services to taxonomists for standard genome sequencing and annotation.</title>
        <authorList>
            <consortium name="The Broad Institute Genomics Platform"/>
            <consortium name="The Broad Institute Genome Sequencing Center for Infectious Disease"/>
            <person name="Wu L."/>
            <person name="Ma J."/>
        </authorList>
    </citation>
    <scope>NUCLEOTIDE SEQUENCE [LARGE SCALE GENOMIC DNA]</scope>
    <source>
        <strain evidence="4">JCM 17458</strain>
    </source>
</reference>
<comment type="caution">
    <text evidence="3">The sequence shown here is derived from an EMBL/GenBank/DDBJ whole genome shotgun (WGS) entry which is preliminary data.</text>
</comment>
<proteinExistence type="predicted"/>
<dbReference type="InterPro" id="IPR002104">
    <property type="entry name" value="Integrase_catalytic"/>
</dbReference>
<sequence length="157" mass="16899">MASSTVQCHCRRPTWHIDGKGLHRQGHAKTESGYRILTLPAFVIEVLLRRSVASIPTEINAVFPSGAGTWKWPNNYRRTLRTALESMEQGGRITPHVFRKSVATLVDAEATLEAAAAVLGHAGTGVTSAHYVAKPAAAPDVSSILERFGEGRNENGG</sequence>
<keyword evidence="4" id="KW-1185">Reference proteome</keyword>
<dbReference type="Gene3D" id="1.10.443.10">
    <property type="entry name" value="Intergrase catalytic core"/>
    <property type="match status" value="1"/>
</dbReference>
<dbReference type="InterPro" id="IPR011010">
    <property type="entry name" value="DNA_brk_join_enz"/>
</dbReference>
<dbReference type="InterPro" id="IPR013762">
    <property type="entry name" value="Integrase-like_cat_sf"/>
</dbReference>
<evidence type="ECO:0000313" key="3">
    <source>
        <dbReference type="EMBL" id="GAA4284831.1"/>
    </source>
</evidence>
<accession>A0ABP8ELI6</accession>
<evidence type="ECO:0000259" key="2">
    <source>
        <dbReference type="Pfam" id="PF00589"/>
    </source>
</evidence>
<keyword evidence="1" id="KW-0233">DNA recombination</keyword>
<gene>
    <name evidence="3" type="ORF">GCM10022261_23620</name>
</gene>
<dbReference type="Pfam" id="PF00589">
    <property type="entry name" value="Phage_integrase"/>
    <property type="match status" value="1"/>
</dbReference>
<name>A0ABP8ELI6_9MICO</name>
<dbReference type="RefSeq" id="WP_236862801.1">
    <property type="nucleotide sequence ID" value="NZ_BAABAZ010000006.1"/>
</dbReference>
<protein>
    <recommendedName>
        <fullName evidence="2">Tyr recombinase domain-containing protein</fullName>
    </recommendedName>
</protein>